<keyword evidence="4" id="KW-1185">Reference proteome</keyword>
<dbReference type="SUPFAM" id="SSF53850">
    <property type="entry name" value="Periplasmic binding protein-like II"/>
    <property type="match status" value="1"/>
</dbReference>
<accession>A0ABS8KN31</accession>
<sequence length="320" mass="33825">MRRAIISCLAALAALSATAAVAQDWPSKPIRIVVPFPSGGTTDTAVRPLADRLSQQLGVAVVVENKPGAAGRIGYEFAAKAAADGYTLLAGTDSLGLQPHLDPPPNYDPIRDFAPIAQLSSQPLVIAVHPSLGVTTLQQLVELGRTKREAIGYATSGIGSSQNFAGEWFASAAGLKMLHVPYRGGGQAVSDLLAGQVQLAVLGIAPMLPYHKTGRIRILAVTTAEQSPALPDVPTLKELGYDVVVDQWMALLAPARVPPVILERLNAEVNTALRDARLRAAYESAAMRPVGGSAAELGALLQGEYRRFGQLTRELRFKAE</sequence>
<dbReference type="InterPro" id="IPR042100">
    <property type="entry name" value="Bug_dom1"/>
</dbReference>
<evidence type="ECO:0000313" key="4">
    <source>
        <dbReference type="Proteomes" id="UP001198862"/>
    </source>
</evidence>
<feature type="chain" id="PRO_5045404465" evidence="2">
    <location>
        <begin position="20"/>
        <end position="320"/>
    </location>
</feature>
<dbReference type="Gene3D" id="3.40.190.10">
    <property type="entry name" value="Periplasmic binding protein-like II"/>
    <property type="match status" value="1"/>
</dbReference>
<gene>
    <name evidence="3" type="ORF">LJ725_00540</name>
</gene>
<dbReference type="Pfam" id="PF03401">
    <property type="entry name" value="TctC"/>
    <property type="match status" value="1"/>
</dbReference>
<dbReference type="CDD" id="cd13578">
    <property type="entry name" value="PBP2_Bug27"/>
    <property type="match status" value="1"/>
</dbReference>
<dbReference type="EMBL" id="JAJISD010000001">
    <property type="protein sequence ID" value="MCC8427439.1"/>
    <property type="molecule type" value="Genomic_DNA"/>
</dbReference>
<evidence type="ECO:0000313" key="3">
    <source>
        <dbReference type="EMBL" id="MCC8427439.1"/>
    </source>
</evidence>
<organism evidence="3 4">
    <name type="scientific">Reyranella aquatilis</name>
    <dbReference type="NCBI Taxonomy" id="2035356"/>
    <lineage>
        <taxon>Bacteria</taxon>
        <taxon>Pseudomonadati</taxon>
        <taxon>Pseudomonadota</taxon>
        <taxon>Alphaproteobacteria</taxon>
        <taxon>Hyphomicrobiales</taxon>
        <taxon>Reyranellaceae</taxon>
        <taxon>Reyranella</taxon>
    </lineage>
</organism>
<comment type="similarity">
    <text evidence="1">Belongs to the UPF0065 (bug) family.</text>
</comment>
<dbReference type="RefSeq" id="WP_230548675.1">
    <property type="nucleotide sequence ID" value="NZ_JAJISD010000001.1"/>
</dbReference>
<dbReference type="PANTHER" id="PTHR42928">
    <property type="entry name" value="TRICARBOXYLATE-BINDING PROTEIN"/>
    <property type="match status" value="1"/>
</dbReference>
<evidence type="ECO:0000256" key="1">
    <source>
        <dbReference type="ARBA" id="ARBA00006987"/>
    </source>
</evidence>
<keyword evidence="2" id="KW-0732">Signal</keyword>
<reference evidence="3 4" key="1">
    <citation type="submission" date="2021-11" db="EMBL/GenBank/DDBJ databases">
        <authorList>
            <person name="Lee D.-H."/>
            <person name="Kim S.-B."/>
        </authorList>
    </citation>
    <scope>NUCLEOTIDE SEQUENCE [LARGE SCALE GENOMIC DNA]</scope>
    <source>
        <strain evidence="3 4">KCTC 52223</strain>
    </source>
</reference>
<dbReference type="PIRSF" id="PIRSF017082">
    <property type="entry name" value="YflP"/>
    <property type="match status" value="1"/>
</dbReference>
<dbReference type="PANTHER" id="PTHR42928:SF5">
    <property type="entry name" value="BLR1237 PROTEIN"/>
    <property type="match status" value="1"/>
</dbReference>
<proteinExistence type="inferred from homology"/>
<evidence type="ECO:0000256" key="2">
    <source>
        <dbReference type="SAM" id="SignalP"/>
    </source>
</evidence>
<name>A0ABS8KN31_9HYPH</name>
<comment type="caution">
    <text evidence="3">The sequence shown here is derived from an EMBL/GenBank/DDBJ whole genome shotgun (WGS) entry which is preliminary data.</text>
</comment>
<dbReference type="Gene3D" id="3.40.190.150">
    <property type="entry name" value="Bordetella uptake gene, domain 1"/>
    <property type="match status" value="1"/>
</dbReference>
<dbReference type="InterPro" id="IPR005064">
    <property type="entry name" value="BUG"/>
</dbReference>
<dbReference type="Proteomes" id="UP001198862">
    <property type="component" value="Unassembled WGS sequence"/>
</dbReference>
<protein>
    <submittedName>
        <fullName evidence="3">Tripartite tricarboxylate transporter substrate binding protein</fullName>
    </submittedName>
</protein>
<feature type="signal peptide" evidence="2">
    <location>
        <begin position="1"/>
        <end position="19"/>
    </location>
</feature>